<gene>
    <name evidence="2" type="ORF">GIL414_LOCUS27984</name>
</gene>
<comment type="caution">
    <text evidence="2">The sequence shown here is derived from an EMBL/GenBank/DDBJ whole genome shotgun (WGS) entry which is preliminary data.</text>
</comment>
<dbReference type="EMBL" id="CAJOBJ010046181">
    <property type="protein sequence ID" value="CAF4351121.1"/>
    <property type="molecule type" value="Genomic_DNA"/>
</dbReference>
<organism evidence="2 3">
    <name type="scientific">Rotaria magnacalcarata</name>
    <dbReference type="NCBI Taxonomy" id="392030"/>
    <lineage>
        <taxon>Eukaryota</taxon>
        <taxon>Metazoa</taxon>
        <taxon>Spiralia</taxon>
        <taxon>Gnathifera</taxon>
        <taxon>Rotifera</taxon>
        <taxon>Eurotatoria</taxon>
        <taxon>Bdelloidea</taxon>
        <taxon>Philodinida</taxon>
        <taxon>Philodinidae</taxon>
        <taxon>Rotaria</taxon>
    </lineage>
</organism>
<proteinExistence type="predicted"/>
<protein>
    <submittedName>
        <fullName evidence="2">Uncharacterized protein</fullName>
    </submittedName>
</protein>
<feature type="non-terminal residue" evidence="2">
    <location>
        <position position="1"/>
    </location>
</feature>
<dbReference type="Proteomes" id="UP000681720">
    <property type="component" value="Unassembled WGS sequence"/>
</dbReference>
<feature type="compositionally biased region" description="Basic and acidic residues" evidence="1">
    <location>
        <begin position="43"/>
        <end position="62"/>
    </location>
</feature>
<evidence type="ECO:0000313" key="2">
    <source>
        <dbReference type="EMBL" id="CAF4351121.1"/>
    </source>
</evidence>
<dbReference type="AlphaFoldDB" id="A0A8S2UTU4"/>
<name>A0A8S2UTU4_9BILA</name>
<evidence type="ECO:0000313" key="3">
    <source>
        <dbReference type="Proteomes" id="UP000681720"/>
    </source>
</evidence>
<sequence>AAAAPTTKAPGVQQINARDKASPNGFKPTGNGPQRTMNTDDEQYSRVKEPSEMVDTKDQGLQ</sequence>
<feature type="region of interest" description="Disordered" evidence="1">
    <location>
        <begin position="1"/>
        <end position="62"/>
    </location>
</feature>
<reference evidence="2" key="1">
    <citation type="submission" date="2021-02" db="EMBL/GenBank/DDBJ databases">
        <authorList>
            <person name="Nowell W R."/>
        </authorList>
    </citation>
    <scope>NUCLEOTIDE SEQUENCE</scope>
</reference>
<accession>A0A8S2UTU4</accession>
<evidence type="ECO:0000256" key="1">
    <source>
        <dbReference type="SAM" id="MobiDB-lite"/>
    </source>
</evidence>